<keyword evidence="8 10" id="KW-0472">Membrane</keyword>
<dbReference type="AlphaFoldDB" id="A0AAJ2U026"/>
<dbReference type="Proteomes" id="UP001285636">
    <property type="component" value="Unassembled WGS sequence"/>
</dbReference>
<feature type="transmembrane region" description="Helical" evidence="10">
    <location>
        <begin position="181"/>
        <end position="203"/>
    </location>
</feature>
<feature type="transmembrane region" description="Helical" evidence="10">
    <location>
        <begin position="331"/>
        <end position="351"/>
    </location>
</feature>
<keyword evidence="5 10" id="KW-0812">Transmembrane</keyword>
<evidence type="ECO:0000256" key="5">
    <source>
        <dbReference type="ARBA" id="ARBA00022692"/>
    </source>
</evidence>
<feature type="transmembrane region" description="Helical" evidence="10">
    <location>
        <begin position="148"/>
        <end position="169"/>
    </location>
</feature>
<keyword evidence="7" id="KW-0406">Ion transport</keyword>
<feature type="transmembrane region" description="Helical" evidence="10">
    <location>
        <begin position="118"/>
        <end position="136"/>
    </location>
</feature>
<evidence type="ECO:0000313" key="12">
    <source>
        <dbReference type="EMBL" id="MDV2885614.1"/>
    </source>
</evidence>
<comment type="similarity">
    <text evidence="2">Belongs to the monovalent cation:proton antiporter 2 (CPA2) transporter (TC 2.A.37) family.</text>
</comment>
<organism evidence="12 13">
    <name type="scientific">Alkalihalophilus pseudofirmus</name>
    <name type="common">Bacillus pseudofirmus</name>
    <dbReference type="NCBI Taxonomy" id="79885"/>
    <lineage>
        <taxon>Bacteria</taxon>
        <taxon>Bacillati</taxon>
        <taxon>Bacillota</taxon>
        <taxon>Bacilli</taxon>
        <taxon>Bacillales</taxon>
        <taxon>Bacillaceae</taxon>
        <taxon>Alkalihalophilus</taxon>
    </lineage>
</organism>
<dbReference type="PANTHER" id="PTHR43562:SF4">
    <property type="entry name" value="NA(+)_H(+) ANTIPORTER NHAS5"/>
    <property type="match status" value="1"/>
</dbReference>
<evidence type="ECO:0000256" key="8">
    <source>
        <dbReference type="ARBA" id="ARBA00023136"/>
    </source>
</evidence>
<evidence type="ECO:0000256" key="1">
    <source>
        <dbReference type="ARBA" id="ARBA00004141"/>
    </source>
</evidence>
<dbReference type="Gene3D" id="1.20.1530.20">
    <property type="match status" value="1"/>
</dbReference>
<evidence type="ECO:0000256" key="3">
    <source>
        <dbReference type="ARBA" id="ARBA00022448"/>
    </source>
</evidence>
<evidence type="ECO:0000313" key="13">
    <source>
        <dbReference type="Proteomes" id="UP001285636"/>
    </source>
</evidence>
<feature type="transmembrane region" description="Helical" evidence="10">
    <location>
        <begin position="6"/>
        <end position="28"/>
    </location>
</feature>
<dbReference type="RefSeq" id="WP_323466742.1">
    <property type="nucleotide sequence ID" value="NZ_CP144224.1"/>
</dbReference>
<comment type="subcellular location">
    <subcellularLocation>
        <location evidence="1">Membrane</location>
        <topology evidence="1">Multi-pass membrane protein</topology>
    </subcellularLocation>
</comment>
<feature type="domain" description="Cation/H+ exchanger transmembrane" evidence="11">
    <location>
        <begin position="18"/>
        <end position="381"/>
    </location>
</feature>
<feature type="transmembrane region" description="Helical" evidence="10">
    <location>
        <begin position="297"/>
        <end position="319"/>
    </location>
</feature>
<dbReference type="GO" id="GO:1902600">
    <property type="term" value="P:proton transmembrane transport"/>
    <property type="evidence" value="ECO:0007669"/>
    <property type="project" value="InterPro"/>
</dbReference>
<dbReference type="Gene3D" id="3.40.50.12370">
    <property type="match status" value="1"/>
</dbReference>
<feature type="transmembrane region" description="Helical" evidence="10">
    <location>
        <begin position="35"/>
        <end position="53"/>
    </location>
</feature>
<keyword evidence="3" id="KW-0813">Transport</keyword>
<dbReference type="GO" id="GO:0016020">
    <property type="term" value="C:membrane"/>
    <property type="evidence" value="ECO:0007669"/>
    <property type="project" value="UniProtKB-SubCell"/>
</dbReference>
<feature type="region of interest" description="Disordered" evidence="9">
    <location>
        <begin position="667"/>
        <end position="687"/>
    </location>
</feature>
<protein>
    <submittedName>
        <fullName evidence="12">Cation:proton antiporter</fullName>
    </submittedName>
</protein>
<dbReference type="InterPro" id="IPR006153">
    <property type="entry name" value="Cation/H_exchanger_TM"/>
</dbReference>
<evidence type="ECO:0000256" key="7">
    <source>
        <dbReference type="ARBA" id="ARBA00023065"/>
    </source>
</evidence>
<evidence type="ECO:0000259" key="11">
    <source>
        <dbReference type="Pfam" id="PF00999"/>
    </source>
</evidence>
<sequence length="687" mass="75138">MFEQPVTNPVLIFAIAMVVFLIAPLIMAKLRIPGIIGLILAGVIIGPNGLGMLDRDPTIVLLGTVGLLYIIFIAGLEIDLDGFKKYRARSLFFGSMSFTIPFILGTIIVYLLGYSTAAAILLGSLLGSHTLLAYPIASRIGITKNKSVTTTVGGTIMTDTLALLILAVVAGSTQGELTANFWFILLVSLALYVAAVLILVPIVAKFFFRTLSSEGALEFIFVMTVLFVSAYFATIAGLEPIIGAFLAGLALNRFISEQGTLMNRIKFVGNALFIPFFLLSVGMLMDIRILLSDPSAWLMAAVVVTLVISGKFLAAWIAGKIYHYSSDEIKLMFGLSIPQAAATLAATLVGYDLGLFNQATVNAVIVMILVTCMIGPYMVEVYARKIALKEEQRPYEPSEAPQRVLVPVANPKTMESLLELAFIIRGNSPEPLYTLSVAQGRGEEAPEKIIQAEKTLSKAVSYAAGAEVPMQMLTRVDPNITSGMIRAMQESRITTAVIGWNGKLSTPQRMFGGILDQLLERTNQMILVSKLGHPLNTTKRLVVIIPSGFDHKRAAYESIRTAKQLASQIGAIITVYVIHDETKSYEKMFDKVKPDVQLQVIGVPTWNELHHSFMPQLRKDDLVAVLSARRGTLAWHPQLERLPRVLAVAKPESFIMIYPPDREPVDLRGSRGTDVPRTMLSNKSYEE</sequence>
<dbReference type="Pfam" id="PF00999">
    <property type="entry name" value="Na_H_Exchanger"/>
    <property type="match status" value="1"/>
</dbReference>
<name>A0AAJ2U026_ALKPS</name>
<dbReference type="InterPro" id="IPR038770">
    <property type="entry name" value="Na+/solute_symporter_sf"/>
</dbReference>
<reference evidence="12" key="1">
    <citation type="submission" date="2023-10" db="EMBL/GenBank/DDBJ databases">
        <title>Screening of Alkalihalophilus pseudofirmusBZ-TG-HK211 and Its Alleviation of Salt Stress on Rapeseed Growth.</title>
        <authorList>
            <person name="Zhao B."/>
            <person name="Guo T."/>
        </authorList>
    </citation>
    <scope>NUCLEOTIDE SEQUENCE</scope>
    <source>
        <strain evidence="12">BZ-TG-HK211</strain>
    </source>
</reference>
<dbReference type="GO" id="GO:0015297">
    <property type="term" value="F:antiporter activity"/>
    <property type="evidence" value="ECO:0007669"/>
    <property type="project" value="UniProtKB-KW"/>
</dbReference>
<dbReference type="PANTHER" id="PTHR43562">
    <property type="entry name" value="NAPA-TYPE SODIUM/HYDROGEN ANTIPORTER"/>
    <property type="match status" value="1"/>
</dbReference>
<evidence type="ECO:0000256" key="10">
    <source>
        <dbReference type="SAM" id="Phobius"/>
    </source>
</evidence>
<feature type="transmembrane region" description="Helical" evidence="10">
    <location>
        <begin position="267"/>
        <end position="291"/>
    </location>
</feature>
<dbReference type="EMBL" id="JAWJAY010000002">
    <property type="protein sequence ID" value="MDV2885614.1"/>
    <property type="molecule type" value="Genomic_DNA"/>
</dbReference>
<evidence type="ECO:0000256" key="6">
    <source>
        <dbReference type="ARBA" id="ARBA00022989"/>
    </source>
</evidence>
<comment type="caution">
    <text evidence="12">The sequence shown here is derived from an EMBL/GenBank/DDBJ whole genome shotgun (WGS) entry which is preliminary data.</text>
</comment>
<feature type="transmembrane region" description="Helical" evidence="10">
    <location>
        <begin position="59"/>
        <end position="78"/>
    </location>
</feature>
<dbReference type="SUPFAM" id="SSF52402">
    <property type="entry name" value="Adenine nucleotide alpha hydrolases-like"/>
    <property type="match status" value="1"/>
</dbReference>
<feature type="transmembrane region" description="Helical" evidence="10">
    <location>
        <begin position="90"/>
        <end position="112"/>
    </location>
</feature>
<evidence type="ECO:0000256" key="9">
    <source>
        <dbReference type="SAM" id="MobiDB-lite"/>
    </source>
</evidence>
<feature type="transmembrane region" description="Helical" evidence="10">
    <location>
        <begin position="363"/>
        <end position="383"/>
    </location>
</feature>
<keyword evidence="6 10" id="KW-1133">Transmembrane helix</keyword>
<keyword evidence="4" id="KW-0050">Antiport</keyword>
<accession>A0AAJ2U026</accession>
<evidence type="ECO:0000256" key="4">
    <source>
        <dbReference type="ARBA" id="ARBA00022449"/>
    </source>
</evidence>
<proteinExistence type="inferred from homology"/>
<evidence type="ECO:0000256" key="2">
    <source>
        <dbReference type="ARBA" id="ARBA00005551"/>
    </source>
</evidence>
<gene>
    <name evidence="12" type="ORF">RYX45_10535</name>
</gene>
<feature type="transmembrane region" description="Helical" evidence="10">
    <location>
        <begin position="215"/>
        <end position="232"/>
    </location>
</feature>